<proteinExistence type="inferred from homology"/>
<dbReference type="PANTHER" id="PTHR39321">
    <property type="entry name" value="NICOTINATE-NUCLEOTIDE ADENYLYLTRANSFERASE-RELATED"/>
    <property type="match status" value="1"/>
</dbReference>
<dbReference type="HAMAP" id="MF_00244">
    <property type="entry name" value="NaMN_adenylyltr"/>
    <property type="match status" value="1"/>
</dbReference>
<dbReference type="KEGG" id="lah:LA20533_00985"/>
<dbReference type="Gene3D" id="3.40.50.620">
    <property type="entry name" value="HUPs"/>
    <property type="match status" value="1"/>
</dbReference>
<dbReference type="Pfam" id="PF01467">
    <property type="entry name" value="CTP_transf_like"/>
    <property type="match status" value="1"/>
</dbReference>
<dbReference type="GO" id="GO:0005524">
    <property type="term" value="F:ATP binding"/>
    <property type="evidence" value="ECO:0007669"/>
    <property type="project" value="UniProtKB-KW"/>
</dbReference>
<evidence type="ECO:0000256" key="8">
    <source>
        <dbReference type="ARBA" id="ARBA00023027"/>
    </source>
</evidence>
<dbReference type="PANTHER" id="PTHR39321:SF3">
    <property type="entry name" value="PHOSPHOPANTETHEINE ADENYLYLTRANSFERASE"/>
    <property type="match status" value="1"/>
</dbReference>
<keyword evidence="7 10" id="KW-0067">ATP-binding</keyword>
<dbReference type="OrthoDB" id="5295945at2"/>
<dbReference type="InterPro" id="IPR004821">
    <property type="entry name" value="Cyt_trans-like"/>
</dbReference>
<dbReference type="EMBL" id="CP018888">
    <property type="protein sequence ID" value="APT17981.1"/>
    <property type="molecule type" value="Genomic_DNA"/>
</dbReference>
<dbReference type="NCBIfam" id="TIGR00482">
    <property type="entry name" value="nicotinate (nicotinamide) nucleotide adenylyltransferase"/>
    <property type="match status" value="1"/>
</dbReference>
<dbReference type="RefSeq" id="WP_056946978.1">
    <property type="nucleotide sequence ID" value="NZ_AYYS01000027.1"/>
</dbReference>
<comment type="similarity">
    <text evidence="10">Belongs to the NadD family.</text>
</comment>
<feature type="domain" description="Cytidyltransferase-like" evidence="11">
    <location>
        <begin position="31"/>
        <end position="186"/>
    </location>
</feature>
<comment type="catalytic activity">
    <reaction evidence="9 10">
        <text>nicotinate beta-D-ribonucleotide + ATP + H(+) = deamido-NAD(+) + diphosphate</text>
        <dbReference type="Rhea" id="RHEA:22860"/>
        <dbReference type="ChEBI" id="CHEBI:15378"/>
        <dbReference type="ChEBI" id="CHEBI:30616"/>
        <dbReference type="ChEBI" id="CHEBI:33019"/>
        <dbReference type="ChEBI" id="CHEBI:57502"/>
        <dbReference type="ChEBI" id="CHEBI:58437"/>
        <dbReference type="EC" id="2.7.7.18"/>
    </reaction>
</comment>
<comment type="pathway">
    <text evidence="2 10">Cofactor biosynthesis; NAD(+) biosynthesis; deamido-NAD(+) from nicotinate D-ribonucleotide: step 1/1.</text>
</comment>
<gene>
    <name evidence="10 12" type="primary">nadD</name>
    <name evidence="12" type="ORF">LA20533_00985</name>
</gene>
<dbReference type="GO" id="GO:0009435">
    <property type="term" value="P:NAD+ biosynthetic process"/>
    <property type="evidence" value="ECO:0007669"/>
    <property type="project" value="UniProtKB-UniRule"/>
</dbReference>
<reference evidence="12 13" key="1">
    <citation type="submission" date="2016-12" db="EMBL/GenBank/DDBJ databases">
        <title>The whole genome sequencing and assembly of Lactobacillus amylophilus DSM 20533T strain.</title>
        <authorList>
            <person name="Lee Y.-J."/>
            <person name="Yi H."/>
            <person name="Bahn Y.-S."/>
            <person name="Kim J.F."/>
            <person name="Lee D.-W."/>
        </authorList>
    </citation>
    <scope>NUCLEOTIDE SEQUENCE [LARGE SCALE GENOMIC DNA]</scope>
    <source>
        <strain evidence="12 13">DSM 20533</strain>
    </source>
</reference>
<name>A0A1L6XAH5_9LACO</name>
<evidence type="ECO:0000256" key="3">
    <source>
        <dbReference type="ARBA" id="ARBA00022642"/>
    </source>
</evidence>
<dbReference type="AlphaFoldDB" id="A0A1L6XAH5"/>
<dbReference type="EC" id="2.7.7.18" evidence="10"/>
<sequence>MNSVSTMKHVVVEPKVQVALQEQNTKKAVGILGGTFNPIHIAHLILAEQVYSKLNLDEIWFIPDNIPPHVNKKGAIAPRHRVEMIRLAIRDNPHFKVDLTEIMRGGISYTIDTVKELRRRHPENDFYLIMGGDMISDFKNWKNPHELASLIKLVGVKRPGYVQLCDFPIIWVDAPFMSVSSTQIRELLQAGNSVKYLVPQGVSEYITKEGLYNG</sequence>
<dbReference type="Proteomes" id="UP000185499">
    <property type="component" value="Chromosome"/>
</dbReference>
<evidence type="ECO:0000256" key="1">
    <source>
        <dbReference type="ARBA" id="ARBA00002324"/>
    </source>
</evidence>
<keyword evidence="13" id="KW-1185">Reference proteome</keyword>
<protein>
    <recommendedName>
        <fullName evidence="10">Probable nicotinate-nucleotide adenylyltransferase</fullName>
        <ecNumber evidence="10">2.7.7.18</ecNumber>
    </recommendedName>
    <alternativeName>
        <fullName evidence="10">Deamido-NAD(+) diphosphorylase</fullName>
    </alternativeName>
    <alternativeName>
        <fullName evidence="10">Deamido-NAD(+) pyrophosphorylase</fullName>
    </alternativeName>
    <alternativeName>
        <fullName evidence="10">Nicotinate mononucleotide adenylyltransferase</fullName>
        <shortName evidence="10">NaMN adenylyltransferase</shortName>
    </alternativeName>
</protein>
<evidence type="ECO:0000259" key="11">
    <source>
        <dbReference type="Pfam" id="PF01467"/>
    </source>
</evidence>
<dbReference type="InterPro" id="IPR005248">
    <property type="entry name" value="NadD/NMNAT"/>
</dbReference>
<evidence type="ECO:0000313" key="12">
    <source>
        <dbReference type="EMBL" id="APT17981.1"/>
    </source>
</evidence>
<dbReference type="CDD" id="cd02165">
    <property type="entry name" value="NMNAT"/>
    <property type="match status" value="1"/>
</dbReference>
<keyword evidence="6 10" id="KW-0547">Nucleotide-binding</keyword>
<evidence type="ECO:0000256" key="5">
    <source>
        <dbReference type="ARBA" id="ARBA00022695"/>
    </source>
</evidence>
<dbReference type="GO" id="GO:0004515">
    <property type="term" value="F:nicotinate-nucleotide adenylyltransferase activity"/>
    <property type="evidence" value="ECO:0007669"/>
    <property type="project" value="UniProtKB-UniRule"/>
</dbReference>
<comment type="function">
    <text evidence="1 10">Catalyzes the reversible adenylation of nicotinate mononucleotide (NaMN) to nicotinic acid adenine dinucleotide (NaAD).</text>
</comment>
<dbReference type="UniPathway" id="UPA00253">
    <property type="reaction ID" value="UER00332"/>
</dbReference>
<dbReference type="NCBIfam" id="NF000840">
    <property type="entry name" value="PRK00071.1-3"/>
    <property type="match status" value="1"/>
</dbReference>
<dbReference type="SUPFAM" id="SSF52374">
    <property type="entry name" value="Nucleotidylyl transferase"/>
    <property type="match status" value="1"/>
</dbReference>
<evidence type="ECO:0000313" key="13">
    <source>
        <dbReference type="Proteomes" id="UP000185499"/>
    </source>
</evidence>
<evidence type="ECO:0000256" key="7">
    <source>
        <dbReference type="ARBA" id="ARBA00022840"/>
    </source>
</evidence>
<accession>A0A1L6XAH5</accession>
<keyword evidence="3 10" id="KW-0662">Pyridine nucleotide biosynthesis</keyword>
<dbReference type="NCBIfam" id="TIGR00125">
    <property type="entry name" value="cyt_tran_rel"/>
    <property type="match status" value="1"/>
</dbReference>
<dbReference type="NCBIfam" id="NF000841">
    <property type="entry name" value="PRK00071.1-4"/>
    <property type="match status" value="1"/>
</dbReference>
<keyword evidence="5 10" id="KW-0548">Nucleotidyltransferase</keyword>
<evidence type="ECO:0000256" key="4">
    <source>
        <dbReference type="ARBA" id="ARBA00022679"/>
    </source>
</evidence>
<evidence type="ECO:0000256" key="9">
    <source>
        <dbReference type="ARBA" id="ARBA00048721"/>
    </source>
</evidence>
<dbReference type="InterPro" id="IPR014729">
    <property type="entry name" value="Rossmann-like_a/b/a_fold"/>
</dbReference>
<evidence type="ECO:0000256" key="6">
    <source>
        <dbReference type="ARBA" id="ARBA00022741"/>
    </source>
</evidence>
<evidence type="ECO:0000256" key="10">
    <source>
        <dbReference type="HAMAP-Rule" id="MF_00244"/>
    </source>
</evidence>
<organism evidence="12 13">
    <name type="scientific">Amylolactobacillus amylophilus DSM 20533 = JCM 1125</name>
    <dbReference type="NCBI Taxonomy" id="1423721"/>
    <lineage>
        <taxon>Bacteria</taxon>
        <taxon>Bacillati</taxon>
        <taxon>Bacillota</taxon>
        <taxon>Bacilli</taxon>
        <taxon>Lactobacillales</taxon>
        <taxon>Lactobacillaceae</taxon>
        <taxon>Amylolactobacillus</taxon>
    </lineage>
</organism>
<keyword evidence="8 10" id="KW-0520">NAD</keyword>
<keyword evidence="4 10" id="KW-0808">Transferase</keyword>
<evidence type="ECO:0000256" key="2">
    <source>
        <dbReference type="ARBA" id="ARBA00005019"/>
    </source>
</evidence>